<dbReference type="AlphaFoldDB" id="A0A849BJA2"/>
<proteinExistence type="predicted"/>
<keyword evidence="3" id="KW-0378">Hydrolase</keyword>
<feature type="compositionally biased region" description="Low complexity" evidence="1">
    <location>
        <begin position="11"/>
        <end position="20"/>
    </location>
</feature>
<organism evidence="3 4">
    <name type="scientific">Pseudokineococcus marinus</name>
    <dbReference type="NCBI Taxonomy" id="351215"/>
    <lineage>
        <taxon>Bacteria</taxon>
        <taxon>Bacillati</taxon>
        <taxon>Actinomycetota</taxon>
        <taxon>Actinomycetes</taxon>
        <taxon>Kineosporiales</taxon>
        <taxon>Kineosporiaceae</taxon>
        <taxon>Pseudokineococcus</taxon>
    </lineage>
</organism>
<dbReference type="Pfam" id="PF12697">
    <property type="entry name" value="Abhydrolase_6"/>
    <property type="match status" value="1"/>
</dbReference>
<evidence type="ECO:0000313" key="3">
    <source>
        <dbReference type="EMBL" id="NNH23270.1"/>
    </source>
</evidence>
<accession>A0A849BJA2</accession>
<comment type="caution">
    <text evidence="3">The sequence shown here is derived from an EMBL/GenBank/DDBJ whole genome shotgun (WGS) entry which is preliminary data.</text>
</comment>
<name>A0A849BJA2_9ACTN</name>
<evidence type="ECO:0000259" key="2">
    <source>
        <dbReference type="Pfam" id="PF12697"/>
    </source>
</evidence>
<dbReference type="SUPFAM" id="SSF53474">
    <property type="entry name" value="alpha/beta-Hydrolases"/>
    <property type="match status" value="1"/>
</dbReference>
<dbReference type="Proteomes" id="UP000555552">
    <property type="component" value="Unassembled WGS sequence"/>
</dbReference>
<sequence>MAETRAEGADDQGAGTGTAQPALEDVVLDLPVGPVPVLRSRPAGDVVGRLLLVPGYTGGRVDHRLLVPELAARGVDAVALTQRGQPGAVRPEEEGADVEEAARSYALPLLARDVHDAAAALAALDDEWAAPVHLLGHSFGGVVAGEAALLDPSRWRGLVLLCSGPHGWPRRMADQVAVLEREGTAAALWAHLAAPGGLEPPPDEAAAAWRERVLGTSPGQLLAAARVLGSHEDRSDALRATGLPVLVAHGETDAAWPQEDQRAMAERVGAAYAVLPGGHSPNEDAPAATAALLAEHVRAAAGD</sequence>
<dbReference type="GO" id="GO:0016787">
    <property type="term" value="F:hydrolase activity"/>
    <property type="evidence" value="ECO:0007669"/>
    <property type="project" value="UniProtKB-KW"/>
</dbReference>
<dbReference type="InterPro" id="IPR050266">
    <property type="entry name" value="AB_hydrolase_sf"/>
</dbReference>
<feature type="domain" description="AB hydrolase-1" evidence="2">
    <location>
        <begin position="50"/>
        <end position="291"/>
    </location>
</feature>
<dbReference type="Gene3D" id="3.40.50.1820">
    <property type="entry name" value="alpha/beta hydrolase"/>
    <property type="match status" value="1"/>
</dbReference>
<dbReference type="RefSeq" id="WP_171203088.1">
    <property type="nucleotide sequence ID" value="NZ_BAAANP010000001.1"/>
</dbReference>
<dbReference type="EMBL" id="JABEMA010000118">
    <property type="protein sequence ID" value="NNH23270.1"/>
    <property type="molecule type" value="Genomic_DNA"/>
</dbReference>
<protein>
    <submittedName>
        <fullName evidence="3">Alpha/beta fold hydrolase</fullName>
    </submittedName>
</protein>
<gene>
    <name evidence="3" type="ORF">HLB09_09225</name>
</gene>
<dbReference type="PANTHER" id="PTHR43798:SF33">
    <property type="entry name" value="HYDROLASE, PUTATIVE (AFU_ORTHOLOGUE AFUA_2G14860)-RELATED"/>
    <property type="match status" value="1"/>
</dbReference>
<dbReference type="PANTHER" id="PTHR43798">
    <property type="entry name" value="MONOACYLGLYCEROL LIPASE"/>
    <property type="match status" value="1"/>
</dbReference>
<reference evidence="3 4" key="1">
    <citation type="submission" date="2020-05" db="EMBL/GenBank/DDBJ databases">
        <title>MicrobeNet Type strains.</title>
        <authorList>
            <person name="Nicholson A.C."/>
        </authorList>
    </citation>
    <scope>NUCLEOTIDE SEQUENCE [LARGE SCALE GENOMIC DNA]</scope>
    <source>
        <strain evidence="3 4">JCM 14547</strain>
    </source>
</reference>
<feature type="region of interest" description="Disordered" evidence="1">
    <location>
        <begin position="1"/>
        <end position="22"/>
    </location>
</feature>
<keyword evidence="4" id="KW-1185">Reference proteome</keyword>
<evidence type="ECO:0000256" key="1">
    <source>
        <dbReference type="SAM" id="MobiDB-lite"/>
    </source>
</evidence>
<dbReference type="InterPro" id="IPR000073">
    <property type="entry name" value="AB_hydrolase_1"/>
</dbReference>
<dbReference type="GO" id="GO:0016020">
    <property type="term" value="C:membrane"/>
    <property type="evidence" value="ECO:0007669"/>
    <property type="project" value="TreeGrafter"/>
</dbReference>
<evidence type="ECO:0000313" key="4">
    <source>
        <dbReference type="Proteomes" id="UP000555552"/>
    </source>
</evidence>
<dbReference type="InterPro" id="IPR029058">
    <property type="entry name" value="AB_hydrolase_fold"/>
</dbReference>